<evidence type="ECO:0000313" key="2">
    <source>
        <dbReference type="Proteomes" id="UP001385951"/>
    </source>
</evidence>
<dbReference type="AlphaFoldDB" id="A0AAW0FBV6"/>
<dbReference type="Proteomes" id="UP001385951">
    <property type="component" value="Unassembled WGS sequence"/>
</dbReference>
<keyword evidence="2" id="KW-1185">Reference proteome</keyword>
<accession>A0AAW0FBV6</accession>
<dbReference type="EMBL" id="JASBNA010000081">
    <property type="protein sequence ID" value="KAK7677871.1"/>
    <property type="molecule type" value="Genomic_DNA"/>
</dbReference>
<reference evidence="1 2" key="1">
    <citation type="submission" date="2022-09" db="EMBL/GenBank/DDBJ databases">
        <authorList>
            <person name="Palmer J.M."/>
        </authorList>
    </citation>
    <scope>NUCLEOTIDE SEQUENCE [LARGE SCALE GENOMIC DNA]</scope>
    <source>
        <strain evidence="1 2">DSM 7382</strain>
    </source>
</reference>
<organism evidence="1 2">
    <name type="scientific">Cerrena zonata</name>
    <dbReference type="NCBI Taxonomy" id="2478898"/>
    <lineage>
        <taxon>Eukaryota</taxon>
        <taxon>Fungi</taxon>
        <taxon>Dikarya</taxon>
        <taxon>Basidiomycota</taxon>
        <taxon>Agaricomycotina</taxon>
        <taxon>Agaricomycetes</taxon>
        <taxon>Polyporales</taxon>
        <taxon>Cerrenaceae</taxon>
        <taxon>Cerrena</taxon>
    </lineage>
</organism>
<protein>
    <submittedName>
        <fullName evidence="1">Uncharacterized protein</fullName>
    </submittedName>
</protein>
<name>A0AAW0FBV6_9APHY</name>
<comment type="caution">
    <text evidence="1">The sequence shown here is derived from an EMBL/GenBank/DDBJ whole genome shotgun (WGS) entry which is preliminary data.</text>
</comment>
<evidence type="ECO:0000313" key="1">
    <source>
        <dbReference type="EMBL" id="KAK7677871.1"/>
    </source>
</evidence>
<proteinExistence type="predicted"/>
<sequence>MILTQYIDVKSNKHDLQSQLGASRVLHPRLRIDRTHLQPDGQRLLHNDAGTSTLCFYISTQEASCLPGSPQVIKIHIDLDRRPAYRDSPPTVVYKGRGILVLDQYQNQ</sequence>
<gene>
    <name evidence="1" type="ORF">QCA50_019183</name>
</gene>